<feature type="transmembrane region" description="Helical" evidence="5">
    <location>
        <begin position="268"/>
        <end position="290"/>
    </location>
</feature>
<comment type="subcellular location">
    <subcellularLocation>
        <location evidence="1">Cell membrane</location>
        <topology evidence="1">Multi-pass membrane protein</topology>
    </subcellularLocation>
</comment>
<feature type="transmembrane region" description="Helical" evidence="5">
    <location>
        <begin position="97"/>
        <end position="115"/>
    </location>
</feature>
<dbReference type="PANTHER" id="PTHR23542">
    <property type="match status" value="1"/>
</dbReference>
<comment type="caution">
    <text evidence="7">The sequence shown here is derived from an EMBL/GenBank/DDBJ whole genome shotgun (WGS) entry which is preliminary data.</text>
</comment>
<accession>A0A919PEZ6</accession>
<protein>
    <submittedName>
        <fullName evidence="7">MFS transporter</fullName>
    </submittedName>
</protein>
<reference evidence="7" key="1">
    <citation type="submission" date="2021-01" db="EMBL/GenBank/DDBJ databases">
        <title>Whole genome shotgun sequence of Cellulomonas pakistanensis NBRC 110800.</title>
        <authorList>
            <person name="Komaki H."/>
            <person name="Tamura T."/>
        </authorList>
    </citation>
    <scope>NUCLEOTIDE SEQUENCE</scope>
    <source>
        <strain evidence="7">NBRC 110800</strain>
    </source>
</reference>
<name>A0A919PEZ6_9CELL</name>
<dbReference type="Gene3D" id="1.20.1250.20">
    <property type="entry name" value="MFS general substrate transporter like domains"/>
    <property type="match status" value="1"/>
</dbReference>
<dbReference type="GO" id="GO:0005886">
    <property type="term" value="C:plasma membrane"/>
    <property type="evidence" value="ECO:0007669"/>
    <property type="project" value="UniProtKB-SubCell"/>
</dbReference>
<feature type="transmembrane region" description="Helical" evidence="5">
    <location>
        <begin position="121"/>
        <end position="141"/>
    </location>
</feature>
<feature type="transmembrane region" description="Helical" evidence="5">
    <location>
        <begin position="185"/>
        <end position="204"/>
    </location>
</feature>
<dbReference type="AlphaFoldDB" id="A0A919PEZ6"/>
<dbReference type="EMBL" id="BONO01000021">
    <property type="protein sequence ID" value="GIG37342.1"/>
    <property type="molecule type" value="Genomic_DNA"/>
</dbReference>
<keyword evidence="4 5" id="KW-0472">Membrane</keyword>
<feature type="transmembrane region" description="Helical" evidence="5">
    <location>
        <begin position="359"/>
        <end position="382"/>
    </location>
</feature>
<sequence length="459" mass="46726">MCERGVGGGCQTGGVLGPYRDVLSRPGALAFSSAGVIARLPMSMVGIGIVLMIEALYDSYGLAGSVSAAYVLAQAVCSPQLSRLVDLHGQARVMRPAVTVSASALVALIACALAGAPVWSLYATAVLVGATVGSFGALVRARWSHVVADPRALHTAYSLESALDELVFVVGPILATTLATAVAPAAGLVVPVVGMLLGGFWFLAQRRTQPPPHPREELTAPDGTPVRRRSVMRSWGMVVLAVVFVAMGAIFGATDVSTVAFAEEAGRAGLAGVILAVFACGSLISGLLYGARHWASPLWRRFAIGMVALALGASLFVLVDSMAMLAVVMFVAGFAIAPTLINGNALVQELVPRERLTEGLTWVGTSLGVGVSIGSWVAGLLIDRQGSHGGYLVVVAAAVLAVVAVLCSLRTLRAGTAAAVPAPGTDAAAATTRLGDADAEADGLAAAEDGAAPRGDARR</sequence>
<keyword evidence="2 5" id="KW-0812">Transmembrane</keyword>
<feature type="transmembrane region" description="Helical" evidence="5">
    <location>
        <begin position="28"/>
        <end position="53"/>
    </location>
</feature>
<evidence type="ECO:0000256" key="4">
    <source>
        <dbReference type="ARBA" id="ARBA00023136"/>
    </source>
</evidence>
<evidence type="ECO:0000256" key="3">
    <source>
        <dbReference type="ARBA" id="ARBA00022989"/>
    </source>
</evidence>
<dbReference type="SUPFAM" id="SSF103473">
    <property type="entry name" value="MFS general substrate transporter"/>
    <property type="match status" value="1"/>
</dbReference>
<dbReference type="PANTHER" id="PTHR23542:SF1">
    <property type="entry name" value="MAJOR FACILITATOR SUPERFAMILY (MFS) PROFILE DOMAIN-CONTAINING PROTEIN"/>
    <property type="match status" value="1"/>
</dbReference>
<keyword evidence="3 5" id="KW-1133">Transmembrane helix</keyword>
<evidence type="ECO:0000256" key="1">
    <source>
        <dbReference type="ARBA" id="ARBA00004651"/>
    </source>
</evidence>
<dbReference type="Proteomes" id="UP000642125">
    <property type="component" value="Unassembled WGS sequence"/>
</dbReference>
<dbReference type="GO" id="GO:0022857">
    <property type="term" value="F:transmembrane transporter activity"/>
    <property type="evidence" value="ECO:0007669"/>
    <property type="project" value="InterPro"/>
</dbReference>
<feature type="domain" description="Major facilitator superfamily (MFS) profile" evidence="6">
    <location>
        <begin position="236"/>
        <end position="459"/>
    </location>
</feature>
<dbReference type="Pfam" id="PF07690">
    <property type="entry name" value="MFS_1"/>
    <property type="match status" value="1"/>
</dbReference>
<evidence type="ECO:0000256" key="2">
    <source>
        <dbReference type="ARBA" id="ARBA00022692"/>
    </source>
</evidence>
<gene>
    <name evidence="7" type="ORF">Cpa01nite_27230</name>
</gene>
<organism evidence="7 8">
    <name type="scientific">Cellulomonas pakistanensis</name>
    <dbReference type="NCBI Taxonomy" id="992287"/>
    <lineage>
        <taxon>Bacteria</taxon>
        <taxon>Bacillati</taxon>
        <taxon>Actinomycetota</taxon>
        <taxon>Actinomycetes</taxon>
        <taxon>Micrococcales</taxon>
        <taxon>Cellulomonadaceae</taxon>
        <taxon>Cellulomonas</taxon>
    </lineage>
</organism>
<evidence type="ECO:0000259" key="6">
    <source>
        <dbReference type="PROSITE" id="PS50850"/>
    </source>
</evidence>
<feature type="transmembrane region" description="Helical" evidence="5">
    <location>
        <begin position="325"/>
        <end position="347"/>
    </location>
</feature>
<feature type="transmembrane region" description="Helical" evidence="5">
    <location>
        <begin position="388"/>
        <end position="409"/>
    </location>
</feature>
<dbReference type="InterPro" id="IPR011701">
    <property type="entry name" value="MFS"/>
</dbReference>
<evidence type="ECO:0000256" key="5">
    <source>
        <dbReference type="SAM" id="Phobius"/>
    </source>
</evidence>
<feature type="transmembrane region" description="Helical" evidence="5">
    <location>
        <begin position="237"/>
        <end position="262"/>
    </location>
</feature>
<proteinExistence type="predicted"/>
<keyword evidence="8" id="KW-1185">Reference proteome</keyword>
<feature type="transmembrane region" description="Helical" evidence="5">
    <location>
        <begin position="302"/>
        <end position="319"/>
    </location>
</feature>
<dbReference type="InterPro" id="IPR020846">
    <property type="entry name" value="MFS_dom"/>
</dbReference>
<dbReference type="InterPro" id="IPR036259">
    <property type="entry name" value="MFS_trans_sf"/>
</dbReference>
<dbReference type="PROSITE" id="PS50850">
    <property type="entry name" value="MFS"/>
    <property type="match status" value="1"/>
</dbReference>
<evidence type="ECO:0000313" key="7">
    <source>
        <dbReference type="EMBL" id="GIG37342.1"/>
    </source>
</evidence>
<evidence type="ECO:0000313" key="8">
    <source>
        <dbReference type="Proteomes" id="UP000642125"/>
    </source>
</evidence>